<dbReference type="Pfam" id="PF02558">
    <property type="entry name" value="ApbA"/>
    <property type="match status" value="1"/>
</dbReference>
<dbReference type="EMBL" id="KN831957">
    <property type="protein sequence ID" value="KIO08595.1"/>
    <property type="molecule type" value="Genomic_DNA"/>
</dbReference>
<evidence type="ECO:0000256" key="2">
    <source>
        <dbReference type="ARBA" id="ARBA00022857"/>
    </source>
</evidence>
<name>A0A0C3P5T9_PISTI</name>
<dbReference type="Pfam" id="PF08546">
    <property type="entry name" value="ApbA_C"/>
    <property type="match status" value="1"/>
</dbReference>
<dbReference type="GO" id="GO:0008677">
    <property type="term" value="F:2-dehydropantoate 2-reductase activity"/>
    <property type="evidence" value="ECO:0007669"/>
    <property type="project" value="TreeGrafter"/>
</dbReference>
<reference evidence="7" key="2">
    <citation type="submission" date="2015-01" db="EMBL/GenBank/DDBJ databases">
        <title>Evolutionary Origins and Diversification of the Mycorrhizal Mutualists.</title>
        <authorList>
            <consortium name="DOE Joint Genome Institute"/>
            <consortium name="Mycorrhizal Genomics Consortium"/>
            <person name="Kohler A."/>
            <person name="Kuo A."/>
            <person name="Nagy L.G."/>
            <person name="Floudas D."/>
            <person name="Copeland A."/>
            <person name="Barry K.W."/>
            <person name="Cichocki N."/>
            <person name="Veneault-Fourrey C."/>
            <person name="LaButti K."/>
            <person name="Lindquist E.A."/>
            <person name="Lipzen A."/>
            <person name="Lundell T."/>
            <person name="Morin E."/>
            <person name="Murat C."/>
            <person name="Riley R."/>
            <person name="Ohm R."/>
            <person name="Sun H."/>
            <person name="Tunlid A."/>
            <person name="Henrissat B."/>
            <person name="Grigoriev I.V."/>
            <person name="Hibbett D.S."/>
            <person name="Martin F."/>
        </authorList>
    </citation>
    <scope>NUCLEOTIDE SEQUENCE [LARGE SCALE GENOMIC DNA]</scope>
    <source>
        <strain evidence="7">Marx 270</strain>
    </source>
</reference>
<dbReference type="HOGENOM" id="CLU_031468_10_2_1"/>
<dbReference type="FunCoup" id="A0A0C3P5T9">
    <property type="interactions" value="238"/>
</dbReference>
<proteinExistence type="inferred from homology"/>
<keyword evidence="7" id="KW-1185">Reference proteome</keyword>
<reference evidence="6 7" key="1">
    <citation type="submission" date="2014-04" db="EMBL/GenBank/DDBJ databases">
        <authorList>
            <consortium name="DOE Joint Genome Institute"/>
            <person name="Kuo A."/>
            <person name="Kohler A."/>
            <person name="Costa M.D."/>
            <person name="Nagy L.G."/>
            <person name="Floudas D."/>
            <person name="Copeland A."/>
            <person name="Barry K.W."/>
            <person name="Cichocki N."/>
            <person name="Veneault-Fourrey C."/>
            <person name="LaButti K."/>
            <person name="Lindquist E.A."/>
            <person name="Lipzen A."/>
            <person name="Lundell T."/>
            <person name="Morin E."/>
            <person name="Murat C."/>
            <person name="Sun H."/>
            <person name="Tunlid A."/>
            <person name="Henrissat B."/>
            <person name="Grigoriev I.V."/>
            <person name="Hibbett D.S."/>
            <person name="Martin F."/>
            <person name="Nordberg H.P."/>
            <person name="Cantor M.N."/>
            <person name="Hua S.X."/>
        </authorList>
    </citation>
    <scope>NUCLEOTIDE SEQUENCE [LARGE SCALE GENOMIC DNA]</scope>
    <source>
        <strain evidence="6 7">Marx 270</strain>
    </source>
</reference>
<sequence length="413" mass="46017">MGFYVLGLGATGTLIAYHLRAVLPPSQSVTLIHRSFKNAWVAHQRCKDVLSVETGGVIQKCGGFQIEVLEKHDRPGAGVTFNPNLTRDQTPNYVPPADDVHTDPITAVFVTARMLKTTNLLSQLLPRLNPSSTVVLLQNGMGIFEELVQQVFRNPETRPNFILASNTNGAWLKGTGHVVCAEHGTLEFGIVSDPRKRDFEASLIAETKPNYERHLSLDDITRPGDPLYNQYRGLRETVAALNSLHALGAKWCPIADVQNAMRRKLVVDAVIEPLTALMGCRNGALFRDRGSTNILENICKEASELFRRQLEKETESWVDALGPDVDPSQIPVGRMPLELEAEHLSEEVRQAARRRGNISTMLFDIIHSRPPEIQYLNGYLVDLGKQLGIPTPVNSTLCDMVYMRRSVPENRRL</sequence>
<dbReference type="Proteomes" id="UP000054217">
    <property type="component" value="Unassembled WGS sequence"/>
</dbReference>
<keyword evidence="2" id="KW-0521">NADP</keyword>
<dbReference type="Gene3D" id="3.40.50.720">
    <property type="entry name" value="NAD(P)-binding Rossmann-like Domain"/>
    <property type="match status" value="1"/>
</dbReference>
<organism evidence="6 7">
    <name type="scientific">Pisolithus tinctorius Marx 270</name>
    <dbReference type="NCBI Taxonomy" id="870435"/>
    <lineage>
        <taxon>Eukaryota</taxon>
        <taxon>Fungi</taxon>
        <taxon>Dikarya</taxon>
        <taxon>Basidiomycota</taxon>
        <taxon>Agaricomycotina</taxon>
        <taxon>Agaricomycetes</taxon>
        <taxon>Agaricomycetidae</taxon>
        <taxon>Boletales</taxon>
        <taxon>Sclerodermatineae</taxon>
        <taxon>Pisolithaceae</taxon>
        <taxon>Pisolithus</taxon>
    </lineage>
</organism>
<protein>
    <recommendedName>
        <fullName evidence="8">2-dehydropantoate 2-reductase</fullName>
    </recommendedName>
</protein>
<dbReference type="GO" id="GO:0005739">
    <property type="term" value="C:mitochondrion"/>
    <property type="evidence" value="ECO:0007669"/>
    <property type="project" value="TreeGrafter"/>
</dbReference>
<dbReference type="SUPFAM" id="SSF48179">
    <property type="entry name" value="6-phosphogluconate dehydrogenase C-terminal domain-like"/>
    <property type="match status" value="1"/>
</dbReference>
<evidence type="ECO:0000313" key="7">
    <source>
        <dbReference type="Proteomes" id="UP000054217"/>
    </source>
</evidence>
<dbReference type="InterPro" id="IPR013328">
    <property type="entry name" value="6PGD_dom2"/>
</dbReference>
<dbReference type="GO" id="GO:0050661">
    <property type="term" value="F:NADP binding"/>
    <property type="evidence" value="ECO:0007669"/>
    <property type="project" value="TreeGrafter"/>
</dbReference>
<dbReference type="InterPro" id="IPR050838">
    <property type="entry name" value="Ketopantoate_reductase"/>
</dbReference>
<dbReference type="Gene3D" id="1.10.1040.10">
    <property type="entry name" value="N-(1-d-carboxylethyl)-l-norvaline Dehydrogenase, domain 2"/>
    <property type="match status" value="1"/>
</dbReference>
<dbReference type="AlphaFoldDB" id="A0A0C3P5T9"/>
<dbReference type="PANTHER" id="PTHR43765">
    <property type="entry name" value="2-DEHYDROPANTOATE 2-REDUCTASE-RELATED"/>
    <property type="match status" value="1"/>
</dbReference>
<evidence type="ECO:0008006" key="8">
    <source>
        <dbReference type="Google" id="ProtNLM"/>
    </source>
</evidence>
<feature type="domain" description="Ketopantoate reductase N-terminal" evidence="4">
    <location>
        <begin position="96"/>
        <end position="191"/>
    </location>
</feature>
<accession>A0A0C3P5T9</accession>
<evidence type="ECO:0000256" key="3">
    <source>
        <dbReference type="ARBA" id="ARBA00023002"/>
    </source>
</evidence>
<evidence type="ECO:0000313" key="6">
    <source>
        <dbReference type="EMBL" id="KIO08595.1"/>
    </source>
</evidence>
<dbReference type="InterPro" id="IPR013332">
    <property type="entry name" value="KPR_N"/>
</dbReference>
<evidence type="ECO:0000256" key="1">
    <source>
        <dbReference type="ARBA" id="ARBA00007870"/>
    </source>
</evidence>
<dbReference type="SUPFAM" id="SSF51735">
    <property type="entry name" value="NAD(P)-binding Rossmann-fold domains"/>
    <property type="match status" value="1"/>
</dbReference>
<comment type="similarity">
    <text evidence="1">Belongs to the ketopantoate reductase family.</text>
</comment>
<dbReference type="PANTHER" id="PTHR43765:SF2">
    <property type="entry name" value="2-DEHYDROPANTOATE 2-REDUCTASE"/>
    <property type="match status" value="1"/>
</dbReference>
<keyword evidence="3" id="KW-0560">Oxidoreductase</keyword>
<dbReference type="InterPro" id="IPR013752">
    <property type="entry name" value="KPA_reductase"/>
</dbReference>
<evidence type="ECO:0000259" key="4">
    <source>
        <dbReference type="Pfam" id="PF02558"/>
    </source>
</evidence>
<gene>
    <name evidence="6" type="ORF">M404DRAFT_997521</name>
</gene>
<dbReference type="InParanoid" id="A0A0C3P5T9"/>
<evidence type="ECO:0000259" key="5">
    <source>
        <dbReference type="Pfam" id="PF08546"/>
    </source>
</evidence>
<dbReference type="STRING" id="870435.A0A0C3P5T9"/>
<dbReference type="OrthoDB" id="73846at2759"/>
<dbReference type="InterPro" id="IPR008927">
    <property type="entry name" value="6-PGluconate_DH-like_C_sf"/>
</dbReference>
<dbReference type="InterPro" id="IPR036291">
    <property type="entry name" value="NAD(P)-bd_dom_sf"/>
</dbReference>
<feature type="domain" description="Ketopantoate reductase C-terminal" evidence="5">
    <location>
        <begin position="256"/>
        <end position="401"/>
    </location>
</feature>